<evidence type="ECO:0000313" key="1">
    <source>
        <dbReference type="EMBL" id="ADK31359.1"/>
    </source>
</evidence>
<dbReference type="STRING" id="759914.BP951000_1372"/>
<organism evidence="1 2">
    <name type="scientific">Brachyspira pilosicoli (strain ATCC BAA-1826 / 95/1000)</name>
    <dbReference type="NCBI Taxonomy" id="759914"/>
    <lineage>
        <taxon>Bacteria</taxon>
        <taxon>Pseudomonadati</taxon>
        <taxon>Spirochaetota</taxon>
        <taxon>Spirochaetia</taxon>
        <taxon>Brachyspirales</taxon>
        <taxon>Brachyspiraceae</taxon>
        <taxon>Brachyspira</taxon>
    </lineage>
</organism>
<keyword evidence="2" id="KW-1185">Reference proteome</keyword>
<reference evidence="1 2" key="1">
    <citation type="journal article" date="2010" name="PLoS ONE">
        <title>The complete genome sequence of the pathogenic intestinal spirochete Brachyspira pilosicoli and comparison with other Brachyspira genomes.</title>
        <authorList>
            <person name="Wanchanthuek P."/>
            <person name="Bellgard M.I."/>
            <person name="La T."/>
            <person name="Ryan K."/>
            <person name="Moolhuijzen P."/>
            <person name="Chapman B."/>
            <person name="Black M."/>
            <person name="Schibeci D."/>
            <person name="Hunter A."/>
            <person name="Barrero R."/>
            <person name="Phillips N.D."/>
            <person name="Hampson D.J."/>
        </authorList>
    </citation>
    <scope>NUCLEOTIDE SEQUENCE [LARGE SCALE GENOMIC DNA]</scope>
    <source>
        <strain evidence="2">ATCC BAA-1826 / 95/1000</strain>
    </source>
</reference>
<name>D8IDY6_BRAP9</name>
<dbReference type="KEGG" id="bpo:BP951000_1372"/>
<dbReference type="HOGENOM" id="CLU_2631173_0_0_12"/>
<dbReference type="Proteomes" id="UP000000332">
    <property type="component" value="Chromosome"/>
</dbReference>
<gene>
    <name evidence="1" type="ordered locus">BP951000_1372</name>
</gene>
<sequence>MEEKMNKTIEAFKDDIHSSLKLKEKILLNIESKTEKEMILNQVELYFNFEKENIELVYFVLDSNYPNVIIDFKELKDIINSVR</sequence>
<accession>D8IDY6</accession>
<dbReference type="InParanoid" id="D8IDY6"/>
<protein>
    <submittedName>
        <fullName evidence="1">Uncharacterized protein</fullName>
    </submittedName>
</protein>
<dbReference type="EMBL" id="CP002025">
    <property type="protein sequence ID" value="ADK31359.1"/>
    <property type="molecule type" value="Genomic_DNA"/>
</dbReference>
<proteinExistence type="predicted"/>
<dbReference type="AlphaFoldDB" id="D8IDY6"/>
<evidence type="ECO:0000313" key="2">
    <source>
        <dbReference type="Proteomes" id="UP000000332"/>
    </source>
</evidence>